<keyword evidence="3" id="KW-1185">Reference proteome</keyword>
<sequence length="63" mass="6941">MTSQKLIFFLFAFFLIAQVVTITSGRGISCKTDQDCFHLLCIDVMPKCFNGNCICGAPPPPLQ</sequence>
<comment type="caution">
    <text evidence="2">The sequence shown here is derived from an EMBL/GenBank/DDBJ whole genome shotgun (WGS) entry which is preliminary data.</text>
</comment>
<name>A0ABD3EIW9_9LAMI</name>
<gene>
    <name evidence="2" type="ORF">CASFOL_004019</name>
</gene>
<feature type="signal peptide" evidence="1">
    <location>
        <begin position="1"/>
        <end position="25"/>
    </location>
</feature>
<evidence type="ECO:0000313" key="3">
    <source>
        <dbReference type="Proteomes" id="UP001632038"/>
    </source>
</evidence>
<evidence type="ECO:0008006" key="4">
    <source>
        <dbReference type="Google" id="ProtNLM"/>
    </source>
</evidence>
<protein>
    <recommendedName>
        <fullName evidence="4">Late nodulin</fullName>
    </recommendedName>
</protein>
<accession>A0ABD3EIW9</accession>
<feature type="chain" id="PRO_5044762541" description="Late nodulin" evidence="1">
    <location>
        <begin position="26"/>
        <end position="63"/>
    </location>
</feature>
<evidence type="ECO:0000256" key="1">
    <source>
        <dbReference type="SAM" id="SignalP"/>
    </source>
</evidence>
<reference evidence="3" key="1">
    <citation type="journal article" date="2024" name="IScience">
        <title>Strigolactones Initiate the Formation of Haustorium-like Structures in Castilleja.</title>
        <authorList>
            <person name="Buerger M."/>
            <person name="Peterson D."/>
            <person name="Chory J."/>
        </authorList>
    </citation>
    <scope>NUCLEOTIDE SEQUENCE [LARGE SCALE GENOMIC DNA]</scope>
</reference>
<evidence type="ECO:0000313" key="2">
    <source>
        <dbReference type="EMBL" id="KAL3654338.1"/>
    </source>
</evidence>
<organism evidence="2 3">
    <name type="scientific">Castilleja foliolosa</name>
    <dbReference type="NCBI Taxonomy" id="1961234"/>
    <lineage>
        <taxon>Eukaryota</taxon>
        <taxon>Viridiplantae</taxon>
        <taxon>Streptophyta</taxon>
        <taxon>Embryophyta</taxon>
        <taxon>Tracheophyta</taxon>
        <taxon>Spermatophyta</taxon>
        <taxon>Magnoliopsida</taxon>
        <taxon>eudicotyledons</taxon>
        <taxon>Gunneridae</taxon>
        <taxon>Pentapetalae</taxon>
        <taxon>asterids</taxon>
        <taxon>lamiids</taxon>
        <taxon>Lamiales</taxon>
        <taxon>Orobanchaceae</taxon>
        <taxon>Pedicularideae</taxon>
        <taxon>Castillejinae</taxon>
        <taxon>Castilleja</taxon>
    </lineage>
</organism>
<dbReference type="Proteomes" id="UP001632038">
    <property type="component" value="Unassembled WGS sequence"/>
</dbReference>
<dbReference type="AlphaFoldDB" id="A0ABD3EIW9"/>
<dbReference type="EMBL" id="JAVIJP010000005">
    <property type="protein sequence ID" value="KAL3654338.1"/>
    <property type="molecule type" value="Genomic_DNA"/>
</dbReference>
<keyword evidence="1" id="KW-0732">Signal</keyword>
<proteinExistence type="predicted"/>